<dbReference type="CDD" id="cd21471">
    <property type="entry name" value="CrtC-like"/>
    <property type="match status" value="1"/>
</dbReference>
<keyword evidence="2" id="KW-1185">Reference proteome</keyword>
<dbReference type="SUPFAM" id="SSF159245">
    <property type="entry name" value="AttH-like"/>
    <property type="match status" value="1"/>
</dbReference>
<accession>A0A547Q7W7</accession>
<evidence type="ECO:0000313" key="1">
    <source>
        <dbReference type="EMBL" id="TRD22487.1"/>
    </source>
</evidence>
<dbReference type="NCBIfam" id="NF045922">
    <property type="entry name" value="CarotHydtaseCrtCRhod"/>
    <property type="match status" value="1"/>
</dbReference>
<name>A0A547Q7W7_9RHOB</name>
<dbReference type="EMBL" id="VFSV01000006">
    <property type="protein sequence ID" value="TRD22487.1"/>
    <property type="molecule type" value="Genomic_DNA"/>
</dbReference>
<dbReference type="AlphaFoldDB" id="A0A547Q7W7"/>
<dbReference type="OrthoDB" id="5491608at2"/>
<dbReference type="RefSeq" id="WP_142833787.1">
    <property type="nucleotide sequence ID" value="NZ_VFSV01000006.1"/>
</dbReference>
<protein>
    <submittedName>
        <fullName evidence="1">Carotenoid 1,2-hydratase</fullName>
    </submittedName>
</protein>
<gene>
    <name evidence="1" type="ORF">FEV53_04905</name>
</gene>
<organism evidence="1 2">
    <name type="scientific">Palleronia caenipelagi</name>
    <dbReference type="NCBI Taxonomy" id="2489174"/>
    <lineage>
        <taxon>Bacteria</taxon>
        <taxon>Pseudomonadati</taxon>
        <taxon>Pseudomonadota</taxon>
        <taxon>Alphaproteobacteria</taxon>
        <taxon>Rhodobacterales</taxon>
        <taxon>Roseobacteraceae</taxon>
        <taxon>Palleronia</taxon>
    </lineage>
</organism>
<comment type="caution">
    <text evidence="1">The sequence shown here is derived from an EMBL/GenBank/DDBJ whole genome shotgun (WGS) entry which is preliminary data.</text>
</comment>
<sequence length="284" mass="32054">MGFIGSVFSPWYRWSGRRNPANHVCLNVATYGPGGRFTMTDRGETTLHQSRSELSIGPSAMRWEGDRLIVEVNEVSSPPLISRVRGHITVTPSAVTDRELCLTPDGAHIWRPFAPTAHVEVDLGKRAQWQGEGYFDANFGTRALEADFSYWTWGRYPLADGTACFYDAVRRDGTHLASGFRFHADGRSERLETLPPLQRLPRSLWAVMRETRGDAGSRPKTALSMLDAPFYCRSAVTTRIDGYETTGVHEALDLDRFRGPWLMPMLAVRVPRRARWNQSRPARS</sequence>
<evidence type="ECO:0000313" key="2">
    <source>
        <dbReference type="Proteomes" id="UP000318590"/>
    </source>
</evidence>
<proteinExistence type="predicted"/>
<reference evidence="1 2" key="1">
    <citation type="submission" date="2019-06" db="EMBL/GenBank/DDBJ databases">
        <title>Paenimaribius caenipelagi gen. nov., sp. nov., isolated from a tidal flat.</title>
        <authorList>
            <person name="Yoon J.-H."/>
        </authorList>
    </citation>
    <scope>NUCLEOTIDE SEQUENCE [LARGE SCALE GENOMIC DNA]</scope>
    <source>
        <strain evidence="1 2">JBTF-M29</strain>
    </source>
</reference>
<dbReference type="Proteomes" id="UP000318590">
    <property type="component" value="Unassembled WGS sequence"/>
</dbReference>